<gene>
    <name evidence="2" type="primary">OSJNBa0026E05.14</name>
</gene>
<dbReference type="EMBL" id="AP005647">
    <property type="protein sequence ID" value="BAD10528.1"/>
    <property type="molecule type" value="Genomic_DNA"/>
</dbReference>
<protein>
    <submittedName>
        <fullName evidence="2">Uncharacterized protein</fullName>
    </submittedName>
</protein>
<evidence type="ECO:0000313" key="3">
    <source>
        <dbReference type="Proteomes" id="UP000000763"/>
    </source>
</evidence>
<proteinExistence type="predicted"/>
<evidence type="ECO:0000313" key="2">
    <source>
        <dbReference type="EMBL" id="BAD10528.1"/>
    </source>
</evidence>
<name>Q6YXX6_ORYSJ</name>
<sequence>MTPRSETRSNVTARGPRTDRPTDGRSTATGVSRPRAAGIILAVHGTYLAHMNSHDAAVALRPRRLPDHRPQWHSVTHPSLSLTLGPNHHIGV</sequence>
<dbReference type="AlphaFoldDB" id="Q6YXX6"/>
<reference evidence="3" key="2">
    <citation type="journal article" date="2008" name="Nucleic Acids Res.">
        <title>The rice annotation project database (RAP-DB): 2008 update.</title>
        <authorList>
            <consortium name="The rice annotation project (RAP)"/>
        </authorList>
    </citation>
    <scope>GENOME REANNOTATION</scope>
    <source>
        <strain evidence="3">cv. Nipponbare</strain>
    </source>
</reference>
<organism evidence="2 3">
    <name type="scientific">Oryza sativa subsp. japonica</name>
    <name type="common">Rice</name>
    <dbReference type="NCBI Taxonomy" id="39947"/>
    <lineage>
        <taxon>Eukaryota</taxon>
        <taxon>Viridiplantae</taxon>
        <taxon>Streptophyta</taxon>
        <taxon>Embryophyta</taxon>
        <taxon>Tracheophyta</taxon>
        <taxon>Spermatophyta</taxon>
        <taxon>Magnoliopsida</taxon>
        <taxon>Liliopsida</taxon>
        <taxon>Poales</taxon>
        <taxon>Poaceae</taxon>
        <taxon>BOP clade</taxon>
        <taxon>Oryzoideae</taxon>
        <taxon>Oryzeae</taxon>
        <taxon>Oryzinae</taxon>
        <taxon>Oryza</taxon>
        <taxon>Oryza sativa</taxon>
    </lineage>
</organism>
<feature type="region of interest" description="Disordered" evidence="1">
    <location>
        <begin position="69"/>
        <end position="92"/>
    </location>
</feature>
<dbReference type="Proteomes" id="UP000000763">
    <property type="component" value="Chromosome 2"/>
</dbReference>
<feature type="region of interest" description="Disordered" evidence="1">
    <location>
        <begin position="1"/>
        <end position="35"/>
    </location>
</feature>
<reference evidence="3" key="1">
    <citation type="journal article" date="2005" name="Nature">
        <title>The map-based sequence of the rice genome.</title>
        <authorList>
            <consortium name="International rice genome sequencing project (IRGSP)"/>
            <person name="Matsumoto T."/>
            <person name="Wu J."/>
            <person name="Kanamori H."/>
            <person name="Katayose Y."/>
            <person name="Fujisawa M."/>
            <person name="Namiki N."/>
            <person name="Mizuno H."/>
            <person name="Yamamoto K."/>
            <person name="Antonio B.A."/>
            <person name="Baba T."/>
            <person name="Sakata K."/>
            <person name="Nagamura Y."/>
            <person name="Aoki H."/>
            <person name="Arikawa K."/>
            <person name="Arita K."/>
            <person name="Bito T."/>
            <person name="Chiden Y."/>
            <person name="Fujitsuka N."/>
            <person name="Fukunaka R."/>
            <person name="Hamada M."/>
            <person name="Harada C."/>
            <person name="Hayashi A."/>
            <person name="Hijishita S."/>
            <person name="Honda M."/>
            <person name="Hosokawa S."/>
            <person name="Ichikawa Y."/>
            <person name="Idonuma A."/>
            <person name="Iijima M."/>
            <person name="Ikeda M."/>
            <person name="Ikeno M."/>
            <person name="Ito K."/>
            <person name="Ito S."/>
            <person name="Ito T."/>
            <person name="Ito Y."/>
            <person name="Ito Y."/>
            <person name="Iwabuchi A."/>
            <person name="Kamiya K."/>
            <person name="Karasawa W."/>
            <person name="Kurita K."/>
            <person name="Katagiri S."/>
            <person name="Kikuta A."/>
            <person name="Kobayashi H."/>
            <person name="Kobayashi N."/>
            <person name="Machita K."/>
            <person name="Maehara T."/>
            <person name="Masukawa M."/>
            <person name="Mizubayashi T."/>
            <person name="Mukai Y."/>
            <person name="Nagasaki H."/>
            <person name="Nagata Y."/>
            <person name="Naito S."/>
            <person name="Nakashima M."/>
            <person name="Nakama Y."/>
            <person name="Nakamichi Y."/>
            <person name="Nakamura M."/>
            <person name="Meguro A."/>
            <person name="Negishi M."/>
            <person name="Ohta I."/>
            <person name="Ohta T."/>
            <person name="Okamoto M."/>
            <person name="Ono N."/>
            <person name="Saji S."/>
            <person name="Sakaguchi M."/>
            <person name="Sakai K."/>
            <person name="Shibata M."/>
            <person name="Shimokawa T."/>
            <person name="Song J."/>
            <person name="Takazaki Y."/>
            <person name="Terasawa K."/>
            <person name="Tsugane M."/>
            <person name="Tsuji K."/>
            <person name="Ueda S."/>
            <person name="Waki K."/>
            <person name="Yamagata H."/>
            <person name="Yamamoto M."/>
            <person name="Yamamoto S."/>
            <person name="Yamane H."/>
            <person name="Yoshiki S."/>
            <person name="Yoshihara R."/>
            <person name="Yukawa K."/>
            <person name="Zhong H."/>
            <person name="Yano M."/>
            <person name="Yuan Q."/>
            <person name="Ouyang S."/>
            <person name="Liu J."/>
            <person name="Jones K.M."/>
            <person name="Gansberger K."/>
            <person name="Moffat K."/>
            <person name="Hill J."/>
            <person name="Bera J."/>
            <person name="Fadrosh D."/>
            <person name="Jin S."/>
            <person name="Johri S."/>
            <person name="Kim M."/>
            <person name="Overton L."/>
            <person name="Reardon M."/>
            <person name="Tsitrin T."/>
            <person name="Vuong H."/>
            <person name="Weaver B."/>
            <person name="Ciecko A."/>
            <person name="Tallon L."/>
            <person name="Jackson J."/>
            <person name="Pai G."/>
            <person name="Aken S.V."/>
            <person name="Utterback T."/>
            <person name="Reidmuller S."/>
            <person name="Feldblyum T."/>
            <person name="Hsiao J."/>
            <person name="Zismann V."/>
            <person name="Iobst S."/>
            <person name="de Vazeille A.R."/>
            <person name="Buell C.R."/>
            <person name="Ying K."/>
            <person name="Li Y."/>
            <person name="Lu T."/>
            <person name="Huang Y."/>
            <person name="Zhao Q."/>
            <person name="Feng Q."/>
            <person name="Zhang L."/>
            <person name="Zhu J."/>
            <person name="Weng Q."/>
            <person name="Mu J."/>
            <person name="Lu Y."/>
            <person name="Fan D."/>
            <person name="Liu Y."/>
            <person name="Guan J."/>
            <person name="Zhang Y."/>
            <person name="Yu S."/>
            <person name="Liu X."/>
            <person name="Zhang Y."/>
            <person name="Hong G."/>
            <person name="Han B."/>
            <person name="Choisne N."/>
            <person name="Demange N."/>
            <person name="Orjeda G."/>
            <person name="Samain S."/>
            <person name="Cattolico L."/>
            <person name="Pelletier E."/>
            <person name="Couloux A."/>
            <person name="Segurens B."/>
            <person name="Wincker P."/>
            <person name="D'Hont A."/>
            <person name="Scarpelli C."/>
            <person name="Weissenbach J."/>
            <person name="Salanoubat M."/>
            <person name="Quetier F."/>
            <person name="Yu Y."/>
            <person name="Kim H.R."/>
            <person name="Rambo T."/>
            <person name="Currie J."/>
            <person name="Collura K."/>
            <person name="Luo M."/>
            <person name="Yang T."/>
            <person name="Ammiraju J.S.S."/>
            <person name="Engler F."/>
            <person name="Soderlund C."/>
            <person name="Wing R.A."/>
            <person name="Palmer L.E."/>
            <person name="de la Bastide M."/>
            <person name="Spiegel L."/>
            <person name="Nascimento L."/>
            <person name="Zutavern T."/>
            <person name="O'Shaughnessy A."/>
            <person name="Dike S."/>
            <person name="Dedhia N."/>
            <person name="Preston R."/>
            <person name="Balija V."/>
            <person name="McCombie W.R."/>
            <person name="Chow T."/>
            <person name="Chen H."/>
            <person name="Chung M."/>
            <person name="Chen C."/>
            <person name="Shaw J."/>
            <person name="Wu H."/>
            <person name="Hsiao K."/>
            <person name="Chao Y."/>
            <person name="Chu M."/>
            <person name="Cheng C."/>
            <person name="Hour A."/>
            <person name="Lee P."/>
            <person name="Lin S."/>
            <person name="Lin Y."/>
            <person name="Liou J."/>
            <person name="Liu S."/>
            <person name="Hsing Y."/>
            <person name="Raghuvanshi S."/>
            <person name="Mohanty A."/>
            <person name="Bharti A.K."/>
            <person name="Gaur A."/>
            <person name="Gupta V."/>
            <person name="Kumar D."/>
            <person name="Ravi V."/>
            <person name="Vij S."/>
            <person name="Kapur A."/>
            <person name="Khurana P."/>
            <person name="Khurana P."/>
            <person name="Khurana J.P."/>
            <person name="Tyagi A.K."/>
            <person name="Gaikwad K."/>
            <person name="Singh A."/>
            <person name="Dalal V."/>
            <person name="Srivastava S."/>
            <person name="Dixit A."/>
            <person name="Pal A.K."/>
            <person name="Ghazi I.A."/>
            <person name="Yadav M."/>
            <person name="Pandit A."/>
            <person name="Bhargava A."/>
            <person name="Sureshbabu K."/>
            <person name="Batra K."/>
            <person name="Sharma T.R."/>
            <person name="Mohapatra T."/>
            <person name="Singh N.K."/>
            <person name="Messing J."/>
            <person name="Nelson A.B."/>
            <person name="Fuks G."/>
            <person name="Kavchok S."/>
            <person name="Keizer G."/>
            <person name="Linton E."/>
            <person name="Llaca V."/>
            <person name="Song R."/>
            <person name="Tanyolac B."/>
            <person name="Young S."/>
            <person name="Ho-Il K."/>
            <person name="Hahn J.H."/>
            <person name="Sangsakoo G."/>
            <person name="Vanavichit A."/>
            <person name="de Mattos Luiz.A.T."/>
            <person name="Zimmer P.D."/>
            <person name="Malone G."/>
            <person name="Dellagostin O."/>
            <person name="de Oliveira A.C."/>
            <person name="Bevan M."/>
            <person name="Bancroft I."/>
            <person name="Minx P."/>
            <person name="Cordum H."/>
            <person name="Wilson R."/>
            <person name="Cheng Z."/>
            <person name="Jin W."/>
            <person name="Jiang J."/>
            <person name="Leong S.A."/>
            <person name="Iwama H."/>
            <person name="Gojobori T."/>
            <person name="Itoh T."/>
            <person name="Niimura Y."/>
            <person name="Fujii Y."/>
            <person name="Habara T."/>
            <person name="Sakai H."/>
            <person name="Sato Y."/>
            <person name="Wilson G."/>
            <person name="Kumar K."/>
            <person name="McCouch S."/>
            <person name="Juretic N."/>
            <person name="Hoen D."/>
            <person name="Wright S."/>
            <person name="Bruskiewich R."/>
            <person name="Bureau T."/>
            <person name="Miyao A."/>
            <person name="Hirochika H."/>
            <person name="Nishikawa T."/>
            <person name="Kadowaki K."/>
            <person name="Sugiura M."/>
            <person name="Burr B."/>
            <person name="Sasaki T."/>
        </authorList>
    </citation>
    <scope>NUCLEOTIDE SEQUENCE [LARGE SCALE GENOMIC DNA]</scope>
    <source>
        <strain evidence="3">cv. Nipponbare</strain>
    </source>
</reference>
<accession>Q6YXX6</accession>
<feature type="compositionally biased region" description="Polar residues" evidence="1">
    <location>
        <begin position="73"/>
        <end position="84"/>
    </location>
</feature>
<evidence type="ECO:0000256" key="1">
    <source>
        <dbReference type="SAM" id="MobiDB-lite"/>
    </source>
</evidence>